<dbReference type="CDD" id="cd06587">
    <property type="entry name" value="VOC"/>
    <property type="match status" value="1"/>
</dbReference>
<protein>
    <submittedName>
        <fullName evidence="3">Glyoxalase</fullName>
    </submittedName>
</protein>
<dbReference type="Proteomes" id="UP000216300">
    <property type="component" value="Unassembled WGS sequence"/>
</dbReference>
<dbReference type="AlphaFoldDB" id="A0A255ELN7"/>
<dbReference type="PROSITE" id="PS51819">
    <property type="entry name" value="VOC"/>
    <property type="match status" value="1"/>
</dbReference>
<dbReference type="SUPFAM" id="SSF54593">
    <property type="entry name" value="Glyoxalase/Bleomycin resistance protein/Dihydroxybiphenyl dioxygenase"/>
    <property type="match status" value="1"/>
</dbReference>
<organism evidence="3 4">
    <name type="scientific">Parenemella sanctibonifatiensis</name>
    <dbReference type="NCBI Taxonomy" id="2016505"/>
    <lineage>
        <taxon>Bacteria</taxon>
        <taxon>Bacillati</taxon>
        <taxon>Actinomycetota</taxon>
        <taxon>Actinomycetes</taxon>
        <taxon>Propionibacteriales</taxon>
        <taxon>Propionibacteriaceae</taxon>
        <taxon>Parenemella</taxon>
    </lineage>
</organism>
<dbReference type="InterPro" id="IPR037523">
    <property type="entry name" value="VOC_core"/>
</dbReference>
<comment type="caution">
    <text evidence="3">The sequence shown here is derived from an EMBL/GenBank/DDBJ whole genome shotgun (WGS) entry which is preliminary data.</text>
</comment>
<evidence type="ECO:0000313" key="4">
    <source>
        <dbReference type="Proteomes" id="UP000216300"/>
    </source>
</evidence>
<name>A0A255ELN7_9ACTN</name>
<feature type="region of interest" description="Disordered" evidence="1">
    <location>
        <begin position="1"/>
        <end position="21"/>
    </location>
</feature>
<gene>
    <name evidence="3" type="ORF">CGZ91_12370</name>
</gene>
<accession>A0A255ELN7</accession>
<dbReference type="InterPro" id="IPR041581">
    <property type="entry name" value="Glyoxalase_6"/>
</dbReference>
<feature type="domain" description="VOC" evidence="2">
    <location>
        <begin position="27"/>
        <end position="139"/>
    </location>
</feature>
<evidence type="ECO:0000313" key="3">
    <source>
        <dbReference type="EMBL" id="OYN89053.1"/>
    </source>
</evidence>
<dbReference type="OrthoDB" id="1645442at2"/>
<evidence type="ECO:0000259" key="2">
    <source>
        <dbReference type="PROSITE" id="PS51819"/>
    </source>
</evidence>
<keyword evidence="4" id="KW-1185">Reference proteome</keyword>
<dbReference type="Gene3D" id="3.10.180.10">
    <property type="entry name" value="2,3-Dihydroxybiphenyl 1,2-Dioxygenase, domain 1"/>
    <property type="match status" value="1"/>
</dbReference>
<dbReference type="PANTHER" id="PTHR35908">
    <property type="entry name" value="HYPOTHETICAL FUSION PROTEIN"/>
    <property type="match status" value="1"/>
</dbReference>
<dbReference type="PANTHER" id="PTHR35908:SF1">
    <property type="entry name" value="CONSERVED PROTEIN"/>
    <property type="match status" value="1"/>
</dbReference>
<reference evidence="3 4" key="1">
    <citation type="submission" date="2017-07" db="EMBL/GenBank/DDBJ databases">
        <title>Draft whole genome sequences of clinical Proprionibacteriaceae strains.</title>
        <authorList>
            <person name="Bernier A.-M."/>
            <person name="Bernard K."/>
            <person name="Domingo M.-C."/>
        </authorList>
    </citation>
    <scope>NUCLEOTIDE SEQUENCE [LARGE SCALE GENOMIC DNA]</scope>
    <source>
        <strain evidence="3 4">NML 150081</strain>
    </source>
</reference>
<dbReference type="EMBL" id="NMVJ01000010">
    <property type="protein sequence ID" value="OYN89053.1"/>
    <property type="molecule type" value="Genomic_DNA"/>
</dbReference>
<dbReference type="InterPro" id="IPR029068">
    <property type="entry name" value="Glyas_Bleomycin-R_OHBP_Dase"/>
</dbReference>
<evidence type="ECO:0000256" key="1">
    <source>
        <dbReference type="SAM" id="MobiDB-lite"/>
    </source>
</evidence>
<proteinExistence type="predicted"/>
<dbReference type="Pfam" id="PF18029">
    <property type="entry name" value="Glyoxalase_6"/>
    <property type="match status" value="1"/>
</dbReference>
<sequence length="143" mass="15007">MAVMTDTTEQNTATDSSQQDNPAGIASLAMITLDAKDAGELATFYAGVLGWPIVHQDEYYAMLAGPSHALGIGVVPDHQPPSWPDDGHKQFHLDLAVADIEAAAAACVDLGATRPAEQPGESWLVLLDPAGHPFCLTDAANWG</sequence>